<name>A0A8H4Z020_9HYPO</name>
<comment type="caution">
    <text evidence="7">The sequence shown here is derived from an EMBL/GenBank/DDBJ whole genome shotgun (WGS) entry which is preliminary data.</text>
</comment>
<dbReference type="GO" id="GO:0016702">
    <property type="term" value="F:oxidoreductase activity, acting on single donors with incorporation of molecular oxygen, incorporation of two atoms of oxygen"/>
    <property type="evidence" value="ECO:0007669"/>
    <property type="project" value="UniProtKB-ARBA"/>
</dbReference>
<protein>
    <recommendedName>
        <fullName evidence="6">Extradiol ring-cleavage dioxygenase class III enzyme subunit B domain-containing protein</fullName>
    </recommendedName>
</protein>
<evidence type="ECO:0000313" key="8">
    <source>
        <dbReference type="Proteomes" id="UP000573603"/>
    </source>
</evidence>
<sequence>MTQLLSFRSLIGFFSIAVAMIALFGASPLKVFSSTLQRAGFDWYNSQKDVTPSIKTNTATKAPVYFFSHGGPDVQYNTKHPVYPVLQQIGKEITQKVKPKAVVVFSAHWMGEERAIHVNNAVDTPLIYECVTSLHASQVYVNNLSFYGFPDHFYKAQYPNKGSPELASKIMVMLSEAGIQSYGMERGLDHGVFSGFHVAFNPETNPLNVPLVQVSLFKNEDPHAHYALGRAVSALREEGIVIIGAGMSVHNLRDMHHMFEGNTEPLPYVVSFDNALKEAAEANPAIREEKMAAICKRGDAKQAHPFMDHLMPVFIVAGAASEDWGKQIWTLHEGSFGWSQFRFGDVSSS</sequence>
<feature type="domain" description="Extradiol ring-cleavage dioxygenase class III enzyme subunit B" evidence="6">
    <location>
        <begin position="68"/>
        <end position="330"/>
    </location>
</feature>
<evidence type="ECO:0000313" key="7">
    <source>
        <dbReference type="EMBL" id="KAF5237046.1"/>
    </source>
</evidence>
<dbReference type="Pfam" id="PF02900">
    <property type="entry name" value="LigB"/>
    <property type="match status" value="1"/>
</dbReference>
<dbReference type="AlphaFoldDB" id="A0A8H4Z020"/>
<dbReference type="PANTHER" id="PTHR30096:SF0">
    <property type="entry name" value="4,5-DOPA DIOXYGENASE EXTRADIOL-LIKE PROTEIN"/>
    <property type="match status" value="1"/>
</dbReference>
<keyword evidence="8" id="KW-1185">Reference proteome</keyword>
<comment type="cofactor">
    <cofactor evidence="1">
        <name>Zn(2+)</name>
        <dbReference type="ChEBI" id="CHEBI:29105"/>
    </cofactor>
</comment>
<comment type="similarity">
    <text evidence="2">Belongs to the DODA-type extradiol aromatic ring-opening dioxygenase family.</text>
</comment>
<keyword evidence="3" id="KW-0479">Metal-binding</keyword>
<reference evidence="7 8" key="1">
    <citation type="journal article" date="2020" name="BMC Genomics">
        <title>Correction to: Identification and distribution of gene clusters required for synthesis of sphingolipid metabolism inhibitors in diverse species of the filamentous fungus Fusarium.</title>
        <authorList>
            <person name="Kim H.S."/>
            <person name="Lohmar J.M."/>
            <person name="Busman M."/>
            <person name="Brown D.W."/>
            <person name="Naumann T.A."/>
            <person name="Divon H.H."/>
            <person name="Lysoe E."/>
            <person name="Uhlig S."/>
            <person name="Proctor R.H."/>
        </authorList>
    </citation>
    <scope>NUCLEOTIDE SEQUENCE [LARGE SCALE GENOMIC DNA]</scope>
    <source>
        <strain evidence="7 8">NRRL 25214</strain>
    </source>
</reference>
<gene>
    <name evidence="7" type="ORF">FANTH_11033</name>
</gene>
<evidence type="ECO:0000256" key="2">
    <source>
        <dbReference type="ARBA" id="ARBA00007581"/>
    </source>
</evidence>
<evidence type="ECO:0000256" key="3">
    <source>
        <dbReference type="ARBA" id="ARBA00022723"/>
    </source>
</evidence>
<evidence type="ECO:0000256" key="5">
    <source>
        <dbReference type="ARBA" id="ARBA00023002"/>
    </source>
</evidence>
<dbReference type="PANTHER" id="PTHR30096">
    <property type="entry name" value="4,5-DOPA DIOXYGENASE EXTRADIOL-LIKE PROTEIN"/>
    <property type="match status" value="1"/>
</dbReference>
<dbReference type="InterPro" id="IPR014436">
    <property type="entry name" value="Extradiol_dOase_DODA"/>
</dbReference>
<dbReference type="GO" id="GO:0008270">
    <property type="term" value="F:zinc ion binding"/>
    <property type="evidence" value="ECO:0007669"/>
    <property type="project" value="InterPro"/>
</dbReference>
<dbReference type="GO" id="GO:0008198">
    <property type="term" value="F:ferrous iron binding"/>
    <property type="evidence" value="ECO:0007669"/>
    <property type="project" value="InterPro"/>
</dbReference>
<evidence type="ECO:0000256" key="4">
    <source>
        <dbReference type="ARBA" id="ARBA00022833"/>
    </source>
</evidence>
<dbReference type="CDD" id="cd07363">
    <property type="entry name" value="45_DOPA_Dioxygenase"/>
    <property type="match status" value="1"/>
</dbReference>
<dbReference type="EMBL" id="JABEVY010000312">
    <property type="protein sequence ID" value="KAF5237046.1"/>
    <property type="molecule type" value="Genomic_DNA"/>
</dbReference>
<dbReference type="InterPro" id="IPR004183">
    <property type="entry name" value="Xdiol_dOase_suB"/>
</dbReference>
<keyword evidence="4" id="KW-0862">Zinc</keyword>
<evidence type="ECO:0000256" key="1">
    <source>
        <dbReference type="ARBA" id="ARBA00001947"/>
    </source>
</evidence>
<accession>A0A8H4Z020</accession>
<evidence type="ECO:0000259" key="6">
    <source>
        <dbReference type="Pfam" id="PF02900"/>
    </source>
</evidence>
<proteinExistence type="inferred from homology"/>
<dbReference type="Proteomes" id="UP000573603">
    <property type="component" value="Unassembled WGS sequence"/>
</dbReference>
<keyword evidence="5" id="KW-0560">Oxidoreductase</keyword>
<dbReference type="Gene3D" id="3.40.830.10">
    <property type="entry name" value="LigB-like"/>
    <property type="match status" value="1"/>
</dbReference>
<dbReference type="SUPFAM" id="SSF53213">
    <property type="entry name" value="LigB-like"/>
    <property type="match status" value="1"/>
</dbReference>
<organism evidence="7 8">
    <name type="scientific">Fusarium anthophilum</name>
    <dbReference type="NCBI Taxonomy" id="48485"/>
    <lineage>
        <taxon>Eukaryota</taxon>
        <taxon>Fungi</taxon>
        <taxon>Dikarya</taxon>
        <taxon>Ascomycota</taxon>
        <taxon>Pezizomycotina</taxon>
        <taxon>Sordariomycetes</taxon>
        <taxon>Hypocreomycetidae</taxon>
        <taxon>Hypocreales</taxon>
        <taxon>Nectriaceae</taxon>
        <taxon>Fusarium</taxon>
        <taxon>Fusarium fujikuroi species complex</taxon>
    </lineage>
</organism>